<evidence type="ECO:0000256" key="3">
    <source>
        <dbReference type="ARBA" id="ARBA00012438"/>
    </source>
</evidence>
<keyword evidence="5" id="KW-0808">Transferase</keyword>
<keyword evidence="10 11" id="KW-0472">Membrane</keyword>
<dbReference type="InterPro" id="IPR036890">
    <property type="entry name" value="HATPase_C_sf"/>
</dbReference>
<dbReference type="PRINTS" id="PR00344">
    <property type="entry name" value="BCTRLSENSOR"/>
</dbReference>
<keyword evidence="9" id="KW-0902">Two-component regulatory system</keyword>
<evidence type="ECO:0000256" key="10">
    <source>
        <dbReference type="ARBA" id="ARBA00023136"/>
    </source>
</evidence>
<dbReference type="EC" id="2.7.13.3" evidence="3"/>
<comment type="catalytic activity">
    <reaction evidence="1">
        <text>ATP + protein L-histidine = ADP + protein N-phospho-L-histidine.</text>
        <dbReference type="EC" id="2.7.13.3"/>
    </reaction>
</comment>
<dbReference type="InterPro" id="IPR003594">
    <property type="entry name" value="HATPase_dom"/>
</dbReference>
<dbReference type="InterPro" id="IPR050398">
    <property type="entry name" value="HssS/ArlS-like"/>
</dbReference>
<evidence type="ECO:0000256" key="4">
    <source>
        <dbReference type="ARBA" id="ARBA00022553"/>
    </source>
</evidence>
<evidence type="ECO:0000256" key="6">
    <source>
        <dbReference type="ARBA" id="ARBA00022692"/>
    </source>
</evidence>
<comment type="caution">
    <text evidence="13">The sequence shown here is derived from an EMBL/GenBank/DDBJ whole genome shotgun (WGS) entry which is preliminary data.</text>
</comment>
<keyword evidence="7 13" id="KW-0418">Kinase</keyword>
<dbReference type="GO" id="GO:0016301">
    <property type="term" value="F:kinase activity"/>
    <property type="evidence" value="ECO:0007669"/>
    <property type="project" value="UniProtKB-KW"/>
</dbReference>
<proteinExistence type="predicted"/>
<evidence type="ECO:0000256" key="8">
    <source>
        <dbReference type="ARBA" id="ARBA00022989"/>
    </source>
</evidence>
<evidence type="ECO:0000256" key="5">
    <source>
        <dbReference type="ARBA" id="ARBA00022679"/>
    </source>
</evidence>
<keyword evidence="8 11" id="KW-1133">Transmembrane helix</keyword>
<reference evidence="13 14" key="1">
    <citation type="submission" date="2024-08" db="EMBL/GenBank/DDBJ databases">
        <title>Clostridium lapicellarii sp. nov., and Clostridium renhuaiense sp. nov., two species isolated from the mud in a fermentation cellar used for producing sauce-flavour Chinese liquors.</title>
        <authorList>
            <person name="Yang F."/>
            <person name="Wang H."/>
            <person name="Chen L.Q."/>
            <person name="Zhou N."/>
            <person name="Lu J.J."/>
            <person name="Pu X.X."/>
            <person name="Wan B."/>
            <person name="Wang L."/>
            <person name="Liu S.J."/>
        </authorList>
    </citation>
    <scope>NUCLEOTIDE SEQUENCE [LARGE SCALE GENOMIC DNA]</scope>
    <source>
        <strain evidence="13 14">MT-5</strain>
    </source>
</reference>
<keyword evidence="4" id="KW-0597">Phosphoprotein</keyword>
<feature type="domain" description="Histidine kinase" evidence="12">
    <location>
        <begin position="204"/>
        <end position="420"/>
    </location>
</feature>
<dbReference type="RefSeq" id="WP_369705018.1">
    <property type="nucleotide sequence ID" value="NZ_JBGEWD010000013.1"/>
</dbReference>
<dbReference type="PROSITE" id="PS50109">
    <property type="entry name" value="HIS_KIN"/>
    <property type="match status" value="1"/>
</dbReference>
<dbReference type="Pfam" id="PF02518">
    <property type="entry name" value="HATPase_c"/>
    <property type="match status" value="1"/>
</dbReference>
<name>A0ABV4BWA2_9CLOT</name>
<dbReference type="PANTHER" id="PTHR45528:SF8">
    <property type="entry name" value="HISTIDINE KINASE"/>
    <property type="match status" value="1"/>
</dbReference>
<evidence type="ECO:0000259" key="12">
    <source>
        <dbReference type="PROSITE" id="PS50109"/>
    </source>
</evidence>
<evidence type="ECO:0000256" key="9">
    <source>
        <dbReference type="ARBA" id="ARBA00023012"/>
    </source>
</evidence>
<dbReference type="InterPro" id="IPR036097">
    <property type="entry name" value="HisK_dim/P_sf"/>
</dbReference>
<evidence type="ECO:0000256" key="2">
    <source>
        <dbReference type="ARBA" id="ARBA00004141"/>
    </source>
</evidence>
<evidence type="ECO:0000313" key="14">
    <source>
        <dbReference type="Proteomes" id="UP001564657"/>
    </source>
</evidence>
<evidence type="ECO:0000256" key="11">
    <source>
        <dbReference type="SAM" id="Phobius"/>
    </source>
</evidence>
<dbReference type="InterPro" id="IPR004358">
    <property type="entry name" value="Sig_transdc_His_kin-like_C"/>
</dbReference>
<dbReference type="SUPFAM" id="SSF47384">
    <property type="entry name" value="Homodimeric domain of signal transducing histidine kinase"/>
    <property type="match status" value="1"/>
</dbReference>
<dbReference type="CDD" id="cd00082">
    <property type="entry name" value="HisKA"/>
    <property type="match status" value="1"/>
</dbReference>
<keyword evidence="14" id="KW-1185">Reference proteome</keyword>
<organism evidence="13 14">
    <name type="scientific">Clostridium moutaii</name>
    <dbReference type="NCBI Taxonomy" id="3240932"/>
    <lineage>
        <taxon>Bacteria</taxon>
        <taxon>Bacillati</taxon>
        <taxon>Bacillota</taxon>
        <taxon>Clostridia</taxon>
        <taxon>Eubacteriales</taxon>
        <taxon>Clostridiaceae</taxon>
        <taxon>Clostridium</taxon>
    </lineage>
</organism>
<evidence type="ECO:0000256" key="1">
    <source>
        <dbReference type="ARBA" id="ARBA00000085"/>
    </source>
</evidence>
<feature type="transmembrane region" description="Helical" evidence="11">
    <location>
        <begin position="115"/>
        <end position="133"/>
    </location>
</feature>
<dbReference type="SMART" id="SM00387">
    <property type="entry name" value="HATPase_c"/>
    <property type="match status" value="1"/>
</dbReference>
<comment type="subcellular location">
    <subcellularLocation>
        <location evidence="2">Membrane</location>
        <topology evidence="2">Multi-pass membrane protein</topology>
    </subcellularLocation>
</comment>
<keyword evidence="6 11" id="KW-0812">Transmembrane</keyword>
<evidence type="ECO:0000256" key="7">
    <source>
        <dbReference type="ARBA" id="ARBA00022777"/>
    </source>
</evidence>
<dbReference type="InterPro" id="IPR005467">
    <property type="entry name" value="His_kinase_dom"/>
</dbReference>
<dbReference type="EMBL" id="JBGEWD010000013">
    <property type="protein sequence ID" value="MEY8001123.1"/>
    <property type="molecule type" value="Genomic_DNA"/>
</dbReference>
<dbReference type="SMART" id="SM00388">
    <property type="entry name" value="HisKA"/>
    <property type="match status" value="1"/>
</dbReference>
<dbReference type="Gene3D" id="3.30.565.10">
    <property type="entry name" value="Histidine kinase-like ATPase, C-terminal domain"/>
    <property type="match status" value="1"/>
</dbReference>
<dbReference type="Gene3D" id="1.10.287.130">
    <property type="match status" value="1"/>
</dbReference>
<evidence type="ECO:0000313" key="13">
    <source>
        <dbReference type="EMBL" id="MEY8001123.1"/>
    </source>
</evidence>
<dbReference type="SUPFAM" id="SSF55874">
    <property type="entry name" value="ATPase domain of HSP90 chaperone/DNA topoisomerase II/histidine kinase"/>
    <property type="match status" value="1"/>
</dbReference>
<accession>A0ABV4BWA2</accession>
<dbReference type="Pfam" id="PF00512">
    <property type="entry name" value="HisKA"/>
    <property type="match status" value="1"/>
</dbReference>
<dbReference type="Proteomes" id="UP001564657">
    <property type="component" value="Unassembled WGS sequence"/>
</dbReference>
<protein>
    <recommendedName>
        <fullName evidence="3">histidine kinase</fullName>
        <ecNumber evidence="3">2.7.13.3</ecNumber>
    </recommendedName>
</protein>
<dbReference type="PANTHER" id="PTHR45528">
    <property type="entry name" value="SENSOR HISTIDINE KINASE CPXA"/>
    <property type="match status" value="1"/>
</dbReference>
<sequence>MLKANIVFPANYFEKKIQQNGNKITRVEKVTEALVPEGCQYGVYSRQGEILYGNFKVREFQEVWRDFKNNKVNSGRYHYYKFFYRSNEICIVRYPLRAQFTNLFLRKYFPDIENLSYILAFLIFIMEILLLSAKFGRYFSKEMDILMKITERIKQRNLDFSPRYSRIYEIDKVINSLDEMKMALKDSLERQWNMESARKNQISSLAHDIKTPLTIIRGNAELMKESCSDPAAMKYNQHILESAGEIERYLTLLMDMIKSENSITFNPVKIDTKTFFKKVETAGKTLADRKDIQFVSGKGENVPEFFHGDEELLYRALVNVISNAVEYSPKGGKINLKLERKDHRIRFSIEDSGRGFSKEELQLAGEQFYRGDSSRTSRDHCGLGLFIARSFMKLHGGFVKLSNSEITVGALVILEIPIDVLE</sequence>
<gene>
    <name evidence="13" type="ORF">AB8U03_13155</name>
</gene>
<dbReference type="InterPro" id="IPR003661">
    <property type="entry name" value="HisK_dim/P_dom"/>
</dbReference>